<feature type="compositionally biased region" description="Low complexity" evidence="1">
    <location>
        <begin position="40"/>
        <end position="55"/>
    </location>
</feature>
<reference evidence="2 3" key="1">
    <citation type="submission" date="2020-09" db="EMBL/GenBank/DDBJ databases">
        <title>Roseomonas.</title>
        <authorList>
            <person name="Zhu W."/>
        </authorList>
    </citation>
    <scope>NUCLEOTIDE SEQUENCE [LARGE SCALE GENOMIC DNA]</scope>
    <source>
        <strain evidence="2 3">573</strain>
    </source>
</reference>
<accession>A0ABS3KR80</accession>
<evidence type="ECO:0000256" key="1">
    <source>
        <dbReference type="SAM" id="MobiDB-lite"/>
    </source>
</evidence>
<sequence length="314" mass="32172">MSLPRGRAHLVERAVEALAETDGRLPRPIAPAPLTPAPAAPAAQPQGAPAAAVAAPASAPVSAPAQAREPEQRPVISTDTLVSAGMVAAPLGTVRSRVMEEMNLVQQQILRAMDEAGNGRNRVVLVSSARPGEGKSFVSLNVAACMASNSTRNVVLVDADGRRGAISEALGAGQAPGLCGLTAAPQERRAPLMATAIKRLFFLPFGQITPGAGSRPSGAALADAITRMARAMPDHVMVLDTPPSLSTSDANALSAIAGVVVVVVDAERTQRNEVEAALDMMEACPSLQLLLNRTTLTANDSFGAYGDYGAAHAG</sequence>
<dbReference type="InterPro" id="IPR050445">
    <property type="entry name" value="Bact_polysacc_biosynth/exp"/>
</dbReference>
<evidence type="ECO:0000313" key="3">
    <source>
        <dbReference type="Proteomes" id="UP001518989"/>
    </source>
</evidence>
<feature type="compositionally biased region" description="Pro residues" evidence="1">
    <location>
        <begin position="28"/>
        <end position="39"/>
    </location>
</feature>
<dbReference type="PANTHER" id="PTHR32309:SF13">
    <property type="entry name" value="FERRIC ENTEROBACTIN TRANSPORT PROTEIN FEPE"/>
    <property type="match status" value="1"/>
</dbReference>
<keyword evidence="3" id="KW-1185">Reference proteome</keyword>
<dbReference type="Proteomes" id="UP001518989">
    <property type="component" value="Unassembled WGS sequence"/>
</dbReference>
<gene>
    <name evidence="2" type="ORF">IAI61_08650</name>
</gene>
<protein>
    <submittedName>
        <fullName evidence="2">Uncharacterized protein</fullName>
    </submittedName>
</protein>
<feature type="region of interest" description="Disordered" evidence="1">
    <location>
        <begin position="19"/>
        <end position="55"/>
    </location>
</feature>
<proteinExistence type="predicted"/>
<name>A0ABS3KR80_9PROT</name>
<dbReference type="RefSeq" id="WP_207416545.1">
    <property type="nucleotide sequence ID" value="NZ_CP061177.1"/>
</dbReference>
<evidence type="ECO:0000313" key="2">
    <source>
        <dbReference type="EMBL" id="MBO1079098.1"/>
    </source>
</evidence>
<dbReference type="SUPFAM" id="SSF52540">
    <property type="entry name" value="P-loop containing nucleoside triphosphate hydrolases"/>
    <property type="match status" value="1"/>
</dbReference>
<dbReference type="Gene3D" id="3.40.50.300">
    <property type="entry name" value="P-loop containing nucleotide triphosphate hydrolases"/>
    <property type="match status" value="1"/>
</dbReference>
<dbReference type="InterPro" id="IPR027417">
    <property type="entry name" value="P-loop_NTPase"/>
</dbReference>
<organism evidence="2 3">
    <name type="scientific">Roseomonas haemaphysalidis</name>
    <dbReference type="NCBI Taxonomy" id="2768162"/>
    <lineage>
        <taxon>Bacteria</taxon>
        <taxon>Pseudomonadati</taxon>
        <taxon>Pseudomonadota</taxon>
        <taxon>Alphaproteobacteria</taxon>
        <taxon>Acetobacterales</taxon>
        <taxon>Roseomonadaceae</taxon>
        <taxon>Roseomonas</taxon>
    </lineage>
</organism>
<dbReference type="PANTHER" id="PTHR32309">
    <property type="entry name" value="TYROSINE-PROTEIN KINASE"/>
    <property type="match status" value="1"/>
</dbReference>
<comment type="caution">
    <text evidence="2">The sequence shown here is derived from an EMBL/GenBank/DDBJ whole genome shotgun (WGS) entry which is preliminary data.</text>
</comment>
<dbReference type="EMBL" id="JACTNG010000003">
    <property type="protein sequence ID" value="MBO1079098.1"/>
    <property type="molecule type" value="Genomic_DNA"/>
</dbReference>